<evidence type="ECO:0000256" key="1">
    <source>
        <dbReference type="SAM" id="Phobius"/>
    </source>
</evidence>
<dbReference type="OrthoDB" id="10552175at2759"/>
<keyword evidence="3" id="KW-1185">Reference proteome</keyword>
<keyword evidence="1" id="KW-1133">Transmembrane helix</keyword>
<organism evidence="2 3">
    <name type="scientific">Paraphoma chrysanthemicola</name>
    <dbReference type="NCBI Taxonomy" id="798071"/>
    <lineage>
        <taxon>Eukaryota</taxon>
        <taxon>Fungi</taxon>
        <taxon>Dikarya</taxon>
        <taxon>Ascomycota</taxon>
        <taxon>Pezizomycotina</taxon>
        <taxon>Dothideomycetes</taxon>
        <taxon>Pleosporomycetidae</taxon>
        <taxon>Pleosporales</taxon>
        <taxon>Pleosporineae</taxon>
        <taxon>Phaeosphaeriaceae</taxon>
        <taxon>Paraphoma</taxon>
    </lineage>
</organism>
<dbReference type="Proteomes" id="UP000813461">
    <property type="component" value="Unassembled WGS sequence"/>
</dbReference>
<name>A0A8K0VWS7_9PLEO</name>
<sequence>MTYPYTLPEPYNKDNLKTYRPPYNVYRIDFPIFETKKLNQPSHGFTVDKRWYDACVRMCWRTEIIAKETCSALLDEKMKITTKGENEYKSTRSAKFPDVPSFGEVCLWWTGPRGVIDRAKSGDKESTQWLGATITIGCMIIAVYLLIFPRSILLMWSYSGFGD</sequence>
<comment type="caution">
    <text evidence="2">The sequence shown here is derived from an EMBL/GenBank/DDBJ whole genome shotgun (WGS) entry which is preliminary data.</text>
</comment>
<gene>
    <name evidence="2" type="ORF">FB567DRAFT_530593</name>
</gene>
<evidence type="ECO:0000313" key="2">
    <source>
        <dbReference type="EMBL" id="KAH7082107.1"/>
    </source>
</evidence>
<accession>A0A8K0VWS7</accession>
<dbReference type="EMBL" id="JAGMVJ010000014">
    <property type="protein sequence ID" value="KAH7082107.1"/>
    <property type="molecule type" value="Genomic_DNA"/>
</dbReference>
<reference evidence="2" key="1">
    <citation type="journal article" date="2021" name="Nat. Commun.">
        <title>Genetic determinants of endophytism in the Arabidopsis root mycobiome.</title>
        <authorList>
            <person name="Mesny F."/>
            <person name="Miyauchi S."/>
            <person name="Thiergart T."/>
            <person name="Pickel B."/>
            <person name="Atanasova L."/>
            <person name="Karlsson M."/>
            <person name="Huettel B."/>
            <person name="Barry K.W."/>
            <person name="Haridas S."/>
            <person name="Chen C."/>
            <person name="Bauer D."/>
            <person name="Andreopoulos W."/>
            <person name="Pangilinan J."/>
            <person name="LaButti K."/>
            <person name="Riley R."/>
            <person name="Lipzen A."/>
            <person name="Clum A."/>
            <person name="Drula E."/>
            <person name="Henrissat B."/>
            <person name="Kohler A."/>
            <person name="Grigoriev I.V."/>
            <person name="Martin F.M."/>
            <person name="Hacquard S."/>
        </authorList>
    </citation>
    <scope>NUCLEOTIDE SEQUENCE</scope>
    <source>
        <strain evidence="2">MPI-SDFR-AT-0120</strain>
    </source>
</reference>
<protein>
    <submittedName>
        <fullName evidence="2">Uncharacterized protein</fullName>
    </submittedName>
</protein>
<proteinExistence type="predicted"/>
<feature type="transmembrane region" description="Helical" evidence="1">
    <location>
        <begin position="129"/>
        <end position="148"/>
    </location>
</feature>
<evidence type="ECO:0000313" key="3">
    <source>
        <dbReference type="Proteomes" id="UP000813461"/>
    </source>
</evidence>
<keyword evidence="1" id="KW-0472">Membrane</keyword>
<dbReference type="AlphaFoldDB" id="A0A8K0VWS7"/>
<keyword evidence="1" id="KW-0812">Transmembrane</keyword>